<dbReference type="AlphaFoldDB" id="A0A6P7IV00"/>
<gene>
    <name evidence="7" type="primary">sdr42e2</name>
</gene>
<organism evidence="6 7">
    <name type="scientific">Parambassis ranga</name>
    <name type="common">Indian glassy fish</name>
    <dbReference type="NCBI Taxonomy" id="210632"/>
    <lineage>
        <taxon>Eukaryota</taxon>
        <taxon>Metazoa</taxon>
        <taxon>Chordata</taxon>
        <taxon>Craniata</taxon>
        <taxon>Vertebrata</taxon>
        <taxon>Euteleostomi</taxon>
        <taxon>Actinopterygii</taxon>
        <taxon>Neopterygii</taxon>
        <taxon>Teleostei</taxon>
        <taxon>Neoteleostei</taxon>
        <taxon>Acanthomorphata</taxon>
        <taxon>Ovalentaria</taxon>
        <taxon>Ambassidae</taxon>
        <taxon>Parambassis</taxon>
    </lineage>
</organism>
<protein>
    <submittedName>
        <fullName evidence="7">Short-chain dehydrogenase/reductase family 42E member 2</fullName>
    </submittedName>
</protein>
<keyword evidence="4" id="KW-0812">Transmembrane</keyword>
<dbReference type="CTD" id="100288072"/>
<dbReference type="SUPFAM" id="SSF51735">
    <property type="entry name" value="NAD(P)-binding Rossmann-fold domains"/>
    <property type="match status" value="1"/>
</dbReference>
<accession>A0A6P7IV00</accession>
<dbReference type="InterPro" id="IPR002225">
    <property type="entry name" value="3Beta_OHSteriod_DH/Estase"/>
</dbReference>
<dbReference type="GeneID" id="114439926"/>
<evidence type="ECO:0000313" key="7">
    <source>
        <dbReference type="RefSeq" id="XP_028267927.1"/>
    </source>
</evidence>
<evidence type="ECO:0000256" key="1">
    <source>
        <dbReference type="ARBA" id="ARBA00009219"/>
    </source>
</evidence>
<dbReference type="Proteomes" id="UP000515145">
    <property type="component" value="Chromosome 8"/>
</dbReference>
<evidence type="ECO:0000259" key="5">
    <source>
        <dbReference type="Pfam" id="PF01073"/>
    </source>
</evidence>
<dbReference type="Pfam" id="PF01073">
    <property type="entry name" value="3Beta_HSD"/>
    <property type="match status" value="1"/>
</dbReference>
<name>A0A6P7IV00_9TELE</name>
<dbReference type="PANTHER" id="PTHR43245">
    <property type="entry name" value="BIFUNCTIONAL POLYMYXIN RESISTANCE PROTEIN ARNA"/>
    <property type="match status" value="1"/>
</dbReference>
<keyword evidence="3" id="KW-0520">NAD</keyword>
<dbReference type="PANTHER" id="PTHR43245:SF51">
    <property type="entry name" value="SHORT CHAIN DEHYDROGENASE_REDUCTASE FAMILY 42E, MEMBER 2"/>
    <property type="match status" value="1"/>
</dbReference>
<keyword evidence="4" id="KW-1133">Transmembrane helix</keyword>
<comment type="similarity">
    <text evidence="1">Belongs to the 3-beta-HSD family.</text>
</comment>
<evidence type="ECO:0000256" key="4">
    <source>
        <dbReference type="SAM" id="Phobius"/>
    </source>
</evidence>
<keyword evidence="2" id="KW-0560">Oxidoreductase</keyword>
<dbReference type="Gene3D" id="3.40.50.720">
    <property type="entry name" value="NAD(P)-binding Rossmann-like Domain"/>
    <property type="match status" value="1"/>
</dbReference>
<proteinExistence type="inferred from homology"/>
<keyword evidence="4" id="KW-0472">Membrane</keyword>
<evidence type="ECO:0000256" key="3">
    <source>
        <dbReference type="ARBA" id="ARBA00023027"/>
    </source>
</evidence>
<evidence type="ECO:0000313" key="6">
    <source>
        <dbReference type="Proteomes" id="UP000515145"/>
    </source>
</evidence>
<dbReference type="GO" id="GO:0006694">
    <property type="term" value="P:steroid biosynthetic process"/>
    <property type="evidence" value="ECO:0007669"/>
    <property type="project" value="InterPro"/>
</dbReference>
<dbReference type="OrthoDB" id="2735536at2759"/>
<dbReference type="InParanoid" id="A0A6P7IV00"/>
<evidence type="ECO:0000256" key="2">
    <source>
        <dbReference type="ARBA" id="ARBA00023002"/>
    </source>
</evidence>
<keyword evidence="6" id="KW-1185">Reference proteome</keyword>
<feature type="transmembrane region" description="Helical" evidence="4">
    <location>
        <begin position="464"/>
        <end position="485"/>
    </location>
</feature>
<dbReference type="InterPro" id="IPR036291">
    <property type="entry name" value="NAD(P)-bd_dom_sf"/>
</dbReference>
<dbReference type="GO" id="GO:0016616">
    <property type="term" value="F:oxidoreductase activity, acting on the CH-OH group of donors, NAD or NADP as acceptor"/>
    <property type="evidence" value="ECO:0007669"/>
    <property type="project" value="InterPro"/>
</dbReference>
<reference evidence="7" key="1">
    <citation type="submission" date="2025-08" db="UniProtKB">
        <authorList>
            <consortium name="RefSeq"/>
        </authorList>
    </citation>
    <scope>IDENTIFICATION</scope>
</reference>
<sequence length="487" mass="53615">MELCGPNMSESGGSLCQVEQLPCHSVPLCCRQAGGHHMHSLPQLTHHLWVNHPATVVASSPVVPKRHRVNSATLGICCTPEPAPTTHGEEAALAHSASTGKVVVTGGGGYFGFRLGKELASEGLSVILLDMNKPPCDIPDGATFYQSDIRDYSSLYKVCEGVDCIFHTASYGMSGPEQLRKEQVESVNVGGTNNVINVCKERNIPRLVYTSTINVVFAGKPIEDGDEASVKYVLPDVHIDHYSRTKAIAEQMVLSANECSLKDGGLLQTCVLRPCGIYGPGERRHLHRVMVNVERRLFSFRFGDPQARMNWVHVDNLVLAHTLAAEALTLKKGCVASGQVYFINDGVSVNLFEWFTPLFEKLGYSRPLINLPVSLVYTAAILVEYLHVLLRPAINVPLLFTRSEVRNIAVSHTFQIKKARRELGYSPKPYSLADSVEQYLQCRKPRSSSKTFSLSWTSQLPGHLTLLLLLMGLSLMVLMFSCILCQN</sequence>
<feature type="domain" description="3-beta hydroxysteroid dehydrogenase/isomerase" evidence="5">
    <location>
        <begin position="103"/>
        <end position="372"/>
    </location>
</feature>
<dbReference type="InterPro" id="IPR050177">
    <property type="entry name" value="Lipid_A_modif_metabolic_enz"/>
</dbReference>
<dbReference type="FunFam" id="3.40.50.720:FF:000138">
    <property type="entry name" value="Short-chain dehydrogenase/reductase family 42E member 1"/>
    <property type="match status" value="1"/>
</dbReference>
<dbReference type="RefSeq" id="XP_028267927.1">
    <property type="nucleotide sequence ID" value="XM_028412126.1"/>
</dbReference>